<dbReference type="InterPro" id="IPR029071">
    <property type="entry name" value="Ubiquitin-like_domsf"/>
</dbReference>
<dbReference type="SMART" id="SM00213">
    <property type="entry name" value="UBQ"/>
    <property type="match status" value="1"/>
</dbReference>
<evidence type="ECO:0000256" key="1">
    <source>
        <dbReference type="SAM" id="MobiDB-lite"/>
    </source>
</evidence>
<evidence type="ECO:0000313" key="4">
    <source>
        <dbReference type="EMBL" id="SJL13724.1"/>
    </source>
</evidence>
<dbReference type="Gene3D" id="3.10.20.90">
    <property type="entry name" value="Phosphatidylinositol 3-kinase Catalytic Subunit, Chain A, domain 1"/>
    <property type="match status" value="1"/>
</dbReference>
<dbReference type="STRING" id="47428.A0A284RY97"/>
<dbReference type="AlphaFoldDB" id="A0A284RY97"/>
<dbReference type="PANTHER" id="PTHR47795">
    <property type="entry name" value="UBIQUITIN AND WLM DOMAIN-CONTAINING METALLOPROTEASE SPCC1442.07C"/>
    <property type="match status" value="1"/>
</dbReference>
<dbReference type="GO" id="GO:0070628">
    <property type="term" value="F:proteasome binding"/>
    <property type="evidence" value="ECO:0007669"/>
    <property type="project" value="TreeGrafter"/>
</dbReference>
<dbReference type="Proteomes" id="UP000219338">
    <property type="component" value="Unassembled WGS sequence"/>
</dbReference>
<feature type="domain" description="WLM" evidence="3">
    <location>
        <begin position="122"/>
        <end position="310"/>
    </location>
</feature>
<keyword evidence="5" id="KW-1185">Reference proteome</keyword>
<dbReference type="EMBL" id="FUEG01000021">
    <property type="protein sequence ID" value="SJL13724.1"/>
    <property type="molecule type" value="Genomic_DNA"/>
</dbReference>
<accession>A0A284RY97</accession>
<dbReference type="Pfam" id="PF08325">
    <property type="entry name" value="WLM"/>
    <property type="match status" value="1"/>
</dbReference>
<gene>
    <name evidence="4" type="ORF">ARMOST_17172</name>
</gene>
<evidence type="ECO:0000259" key="2">
    <source>
        <dbReference type="PROSITE" id="PS50053"/>
    </source>
</evidence>
<dbReference type="PANTHER" id="PTHR47795:SF1">
    <property type="entry name" value="DNA-DEPENDENT METALLOPROTEASE WSS1 HOMOLOG 2"/>
    <property type="match status" value="1"/>
</dbReference>
<protein>
    <recommendedName>
        <fullName evidence="6">WLM domain-containing protein</fullName>
    </recommendedName>
</protein>
<evidence type="ECO:0000313" key="5">
    <source>
        <dbReference type="Proteomes" id="UP000219338"/>
    </source>
</evidence>
<organism evidence="4 5">
    <name type="scientific">Armillaria ostoyae</name>
    <name type="common">Armillaria root rot fungus</name>
    <dbReference type="NCBI Taxonomy" id="47428"/>
    <lineage>
        <taxon>Eukaryota</taxon>
        <taxon>Fungi</taxon>
        <taxon>Dikarya</taxon>
        <taxon>Basidiomycota</taxon>
        <taxon>Agaricomycotina</taxon>
        <taxon>Agaricomycetes</taxon>
        <taxon>Agaricomycetidae</taxon>
        <taxon>Agaricales</taxon>
        <taxon>Marasmiineae</taxon>
        <taxon>Physalacriaceae</taxon>
        <taxon>Armillaria</taxon>
    </lineage>
</organism>
<dbReference type="InterPro" id="IPR000626">
    <property type="entry name" value="Ubiquitin-like_dom"/>
</dbReference>
<dbReference type="OrthoDB" id="49605at2759"/>
<dbReference type="PROSITE" id="PS50053">
    <property type="entry name" value="UBIQUITIN_2"/>
    <property type="match status" value="1"/>
</dbReference>
<dbReference type="PROSITE" id="PS51397">
    <property type="entry name" value="WLM"/>
    <property type="match status" value="1"/>
</dbReference>
<feature type="region of interest" description="Disordered" evidence="1">
    <location>
        <begin position="308"/>
        <end position="330"/>
    </location>
</feature>
<sequence>MASTSSDITITVVFRGTSHRLPLQPESTLGDLQDQLEKVTSVSPSLQKLLYKGKNLKQNRSGQETVVSIGLRSGSKVQMLGTTSEELDGIQVTENEQRRVDRILRERALKAPTYKVRSTGTVDSASLNYRFHQLLPLPHLPNPASAHNLLQRLSEDPAIQHIMQQHQFSVGVLTELAPHEHPGLLGLNVNAGQQIKLRLRTDRYDGFRTYKEVRRVLCHELSHNVWGDHDNNFKELNSKLNKEVVEFERARGDGTHSLSGLETYDAYEPSSELEAEARMQVLGGSGSFNRDESNEERRRRLLDATMARLRKEEQEMEDSCGTAGPSSLDP</sequence>
<dbReference type="OMA" id="RFHEIVP"/>
<feature type="domain" description="Ubiquitin-like" evidence="2">
    <location>
        <begin position="8"/>
        <end position="80"/>
    </location>
</feature>
<evidence type="ECO:0008006" key="6">
    <source>
        <dbReference type="Google" id="ProtNLM"/>
    </source>
</evidence>
<dbReference type="Pfam" id="PF00240">
    <property type="entry name" value="ubiquitin"/>
    <property type="match status" value="1"/>
</dbReference>
<proteinExistence type="predicted"/>
<name>A0A284RY97_ARMOS</name>
<dbReference type="SUPFAM" id="SSF54236">
    <property type="entry name" value="Ubiquitin-like"/>
    <property type="match status" value="1"/>
</dbReference>
<evidence type="ECO:0000259" key="3">
    <source>
        <dbReference type="PROSITE" id="PS51397"/>
    </source>
</evidence>
<dbReference type="InterPro" id="IPR013536">
    <property type="entry name" value="WLM_dom"/>
</dbReference>
<reference evidence="5" key="1">
    <citation type="journal article" date="2017" name="Nat. Ecol. Evol.">
        <title>Genome expansion and lineage-specific genetic innovations in the forest pathogenic fungi Armillaria.</title>
        <authorList>
            <person name="Sipos G."/>
            <person name="Prasanna A.N."/>
            <person name="Walter M.C."/>
            <person name="O'Connor E."/>
            <person name="Balint B."/>
            <person name="Krizsan K."/>
            <person name="Kiss B."/>
            <person name="Hess J."/>
            <person name="Varga T."/>
            <person name="Slot J."/>
            <person name="Riley R."/>
            <person name="Boka B."/>
            <person name="Rigling D."/>
            <person name="Barry K."/>
            <person name="Lee J."/>
            <person name="Mihaltcheva S."/>
            <person name="LaButti K."/>
            <person name="Lipzen A."/>
            <person name="Waldron R."/>
            <person name="Moloney N.M."/>
            <person name="Sperisen C."/>
            <person name="Kredics L."/>
            <person name="Vagvoelgyi C."/>
            <person name="Patrignani A."/>
            <person name="Fitzpatrick D."/>
            <person name="Nagy I."/>
            <person name="Doyle S."/>
            <person name="Anderson J.B."/>
            <person name="Grigoriev I.V."/>
            <person name="Gueldener U."/>
            <person name="Muensterkoetter M."/>
            <person name="Nagy L.G."/>
        </authorList>
    </citation>
    <scope>NUCLEOTIDE SEQUENCE [LARGE SCALE GENOMIC DNA]</scope>
    <source>
        <strain evidence="5">C18/9</strain>
    </source>
</reference>